<evidence type="ECO:0000313" key="2">
    <source>
        <dbReference type="EMBL" id="SVA78501.1"/>
    </source>
</evidence>
<dbReference type="Gene3D" id="3.90.1300.10">
    <property type="entry name" value="Amidase signature (AS) domain"/>
    <property type="match status" value="1"/>
</dbReference>
<dbReference type="InterPro" id="IPR000120">
    <property type="entry name" value="Amidase"/>
</dbReference>
<sequence>MRIDEYAKCDGTELARLISVGEVSTQEVEYTARAAIESVEPELNAIVDDLFDKPLAANSDGPFNGVPFLIKDLVLHAANIPVEFGCRMLKGFSFPHDTELLSRFREAGLTMLGRTNTPELGFSPTTEPVANGPTHNPWMLGRSPGGSSGGSSAMVAAGAVPMAHANDGGGSIRIPAAQCGLVGLKPSRGRVPLGPDFDGPLGGMGIEFAVTRTVRDCAALLDAVEGSCPGELFLISPPSQPYVNELNIEPGVLRIAVSDIPISGVEIDPEVTSTLNTVTNVLEDQGHVVAQDQPEVNSETHFNVNLVYWTSFAAEVLQDLGAALDVTPSSENVELVNLKVAKYGSALSAVDLLHAEAGRNEINRAVCNWFESYDLFVTPTCACAAWEHGLLNSNDPDLGAVEWTERLFKPVPFTSLFNLTGQPALTLPLGMSSDHRPIGIQFVAKIGREDILFQLAAQLEKMLPWVDRRPAIHVVNVVQN</sequence>
<organism evidence="2">
    <name type="scientific">marine metagenome</name>
    <dbReference type="NCBI Taxonomy" id="408172"/>
    <lineage>
        <taxon>unclassified sequences</taxon>
        <taxon>metagenomes</taxon>
        <taxon>ecological metagenomes</taxon>
    </lineage>
</organism>
<dbReference type="InterPro" id="IPR020556">
    <property type="entry name" value="Amidase_CS"/>
</dbReference>
<dbReference type="AlphaFoldDB" id="A0A381YPE5"/>
<dbReference type="PANTHER" id="PTHR11895">
    <property type="entry name" value="TRANSAMIDASE"/>
    <property type="match status" value="1"/>
</dbReference>
<dbReference type="Pfam" id="PF01425">
    <property type="entry name" value="Amidase"/>
    <property type="match status" value="1"/>
</dbReference>
<dbReference type="EMBL" id="UINC01018645">
    <property type="protein sequence ID" value="SVA78501.1"/>
    <property type="molecule type" value="Genomic_DNA"/>
</dbReference>
<proteinExistence type="predicted"/>
<feature type="domain" description="Amidase" evidence="1">
    <location>
        <begin position="37"/>
        <end position="450"/>
    </location>
</feature>
<dbReference type="InterPro" id="IPR036928">
    <property type="entry name" value="AS_sf"/>
</dbReference>
<gene>
    <name evidence="2" type="ORF">METZ01_LOCUS131355</name>
</gene>
<protein>
    <recommendedName>
        <fullName evidence="1">Amidase domain-containing protein</fullName>
    </recommendedName>
</protein>
<dbReference type="PROSITE" id="PS00571">
    <property type="entry name" value="AMIDASES"/>
    <property type="match status" value="1"/>
</dbReference>
<accession>A0A381YPE5</accession>
<dbReference type="SUPFAM" id="SSF75304">
    <property type="entry name" value="Amidase signature (AS) enzymes"/>
    <property type="match status" value="1"/>
</dbReference>
<name>A0A381YPE5_9ZZZZ</name>
<dbReference type="PANTHER" id="PTHR11895:SF7">
    <property type="entry name" value="GLUTAMYL-TRNA(GLN) AMIDOTRANSFERASE SUBUNIT A, MITOCHONDRIAL"/>
    <property type="match status" value="1"/>
</dbReference>
<dbReference type="InterPro" id="IPR023631">
    <property type="entry name" value="Amidase_dom"/>
</dbReference>
<dbReference type="GO" id="GO:0003824">
    <property type="term" value="F:catalytic activity"/>
    <property type="evidence" value="ECO:0007669"/>
    <property type="project" value="InterPro"/>
</dbReference>
<evidence type="ECO:0000259" key="1">
    <source>
        <dbReference type="Pfam" id="PF01425"/>
    </source>
</evidence>
<reference evidence="2" key="1">
    <citation type="submission" date="2018-05" db="EMBL/GenBank/DDBJ databases">
        <authorList>
            <person name="Lanie J.A."/>
            <person name="Ng W.-L."/>
            <person name="Kazmierczak K.M."/>
            <person name="Andrzejewski T.M."/>
            <person name="Davidsen T.M."/>
            <person name="Wayne K.J."/>
            <person name="Tettelin H."/>
            <person name="Glass J.I."/>
            <person name="Rusch D."/>
            <person name="Podicherti R."/>
            <person name="Tsui H.-C.T."/>
            <person name="Winkler M.E."/>
        </authorList>
    </citation>
    <scope>NUCLEOTIDE SEQUENCE</scope>
</reference>